<dbReference type="RefSeq" id="WP_160201113.1">
    <property type="nucleotide sequence ID" value="NZ_QXWK01000005.1"/>
</dbReference>
<feature type="transmembrane region" description="Helical" evidence="8">
    <location>
        <begin position="134"/>
        <end position="150"/>
    </location>
</feature>
<dbReference type="FunFam" id="3.40.50.300:FF:000287">
    <property type="entry name" value="Multidrug ABC transporter ATP-binding protein"/>
    <property type="match status" value="1"/>
</dbReference>
<dbReference type="Pfam" id="PF00005">
    <property type="entry name" value="ABC_tran"/>
    <property type="match status" value="1"/>
</dbReference>
<keyword evidence="7 8" id="KW-0472">Membrane</keyword>
<comment type="subcellular location">
    <subcellularLocation>
        <location evidence="1">Cell membrane</location>
        <topology evidence="1">Multi-pass membrane protein</topology>
    </subcellularLocation>
</comment>
<reference evidence="11 12" key="1">
    <citation type="submission" date="2018-08" db="EMBL/GenBank/DDBJ databases">
        <title>Murine metabolic-syndrome-specific gut microbial biobank.</title>
        <authorList>
            <person name="Liu C."/>
        </authorList>
    </citation>
    <scope>NUCLEOTIDE SEQUENCE [LARGE SCALE GENOMIC DNA]</scope>
    <source>
        <strain evidence="11 12">28</strain>
    </source>
</reference>
<evidence type="ECO:0000313" key="11">
    <source>
        <dbReference type="EMBL" id="NBH60819.1"/>
    </source>
</evidence>
<evidence type="ECO:0000256" key="3">
    <source>
        <dbReference type="ARBA" id="ARBA00022692"/>
    </source>
</evidence>
<dbReference type="GO" id="GO:0005524">
    <property type="term" value="F:ATP binding"/>
    <property type="evidence" value="ECO:0007669"/>
    <property type="project" value="UniProtKB-KW"/>
</dbReference>
<name>A0A845QGA3_9FIRM</name>
<feature type="transmembrane region" description="Helical" evidence="8">
    <location>
        <begin position="236"/>
        <end position="256"/>
    </location>
</feature>
<feature type="transmembrane region" description="Helical" evidence="8">
    <location>
        <begin position="53"/>
        <end position="74"/>
    </location>
</feature>
<organism evidence="11 12">
    <name type="scientific">Anaerotruncus colihominis</name>
    <dbReference type="NCBI Taxonomy" id="169435"/>
    <lineage>
        <taxon>Bacteria</taxon>
        <taxon>Bacillati</taxon>
        <taxon>Bacillota</taxon>
        <taxon>Clostridia</taxon>
        <taxon>Eubacteriales</taxon>
        <taxon>Oscillospiraceae</taxon>
        <taxon>Anaerotruncus</taxon>
    </lineage>
</organism>
<evidence type="ECO:0000256" key="2">
    <source>
        <dbReference type="ARBA" id="ARBA00022448"/>
    </source>
</evidence>
<dbReference type="Gene3D" id="3.40.50.300">
    <property type="entry name" value="P-loop containing nucleotide triphosphate hydrolases"/>
    <property type="match status" value="1"/>
</dbReference>
<keyword evidence="12" id="KW-1185">Reference proteome</keyword>
<dbReference type="SUPFAM" id="SSF90123">
    <property type="entry name" value="ABC transporter transmembrane region"/>
    <property type="match status" value="1"/>
</dbReference>
<keyword evidence="4" id="KW-0547">Nucleotide-binding</keyword>
<dbReference type="PANTHER" id="PTHR43394">
    <property type="entry name" value="ATP-DEPENDENT PERMEASE MDL1, MITOCHONDRIAL"/>
    <property type="match status" value="1"/>
</dbReference>
<dbReference type="Pfam" id="PF00664">
    <property type="entry name" value="ABC_membrane"/>
    <property type="match status" value="1"/>
</dbReference>
<keyword evidence="5 11" id="KW-0067">ATP-binding</keyword>
<dbReference type="CDD" id="cd18549">
    <property type="entry name" value="ABC_6TM_YwjA_like"/>
    <property type="match status" value="1"/>
</dbReference>
<accession>A0A845QGA3</accession>
<gene>
    <name evidence="11" type="ORF">D0435_03985</name>
</gene>
<feature type="domain" description="ABC transporter" evidence="9">
    <location>
        <begin position="333"/>
        <end position="573"/>
    </location>
</feature>
<feature type="domain" description="ABC transmembrane type-1" evidence="10">
    <location>
        <begin position="20"/>
        <end position="299"/>
    </location>
</feature>
<dbReference type="GO" id="GO:0005886">
    <property type="term" value="C:plasma membrane"/>
    <property type="evidence" value="ECO:0007669"/>
    <property type="project" value="UniProtKB-SubCell"/>
</dbReference>
<dbReference type="Proteomes" id="UP000446866">
    <property type="component" value="Unassembled WGS sequence"/>
</dbReference>
<keyword evidence="6 8" id="KW-1133">Transmembrane helix</keyword>
<proteinExistence type="predicted"/>
<dbReference type="PROSITE" id="PS50929">
    <property type="entry name" value="ABC_TM1F"/>
    <property type="match status" value="1"/>
</dbReference>
<dbReference type="SUPFAM" id="SSF52540">
    <property type="entry name" value="P-loop containing nucleoside triphosphate hydrolases"/>
    <property type="match status" value="1"/>
</dbReference>
<evidence type="ECO:0000313" key="12">
    <source>
        <dbReference type="Proteomes" id="UP000446866"/>
    </source>
</evidence>
<dbReference type="InterPro" id="IPR003439">
    <property type="entry name" value="ABC_transporter-like_ATP-bd"/>
</dbReference>
<evidence type="ECO:0000259" key="10">
    <source>
        <dbReference type="PROSITE" id="PS50929"/>
    </source>
</evidence>
<dbReference type="EMBL" id="QXWK01000005">
    <property type="protein sequence ID" value="NBH60819.1"/>
    <property type="molecule type" value="Genomic_DNA"/>
</dbReference>
<dbReference type="AlphaFoldDB" id="A0A845QGA3"/>
<dbReference type="InterPro" id="IPR003593">
    <property type="entry name" value="AAA+_ATPase"/>
</dbReference>
<dbReference type="GO" id="GO:0015421">
    <property type="term" value="F:ABC-type oligopeptide transporter activity"/>
    <property type="evidence" value="ECO:0007669"/>
    <property type="project" value="TreeGrafter"/>
</dbReference>
<comment type="caution">
    <text evidence="11">The sequence shown here is derived from an EMBL/GenBank/DDBJ whole genome shotgun (WGS) entry which is preliminary data.</text>
</comment>
<evidence type="ECO:0000256" key="1">
    <source>
        <dbReference type="ARBA" id="ARBA00004651"/>
    </source>
</evidence>
<keyword evidence="3 8" id="KW-0812">Transmembrane</keyword>
<dbReference type="GO" id="GO:0016887">
    <property type="term" value="F:ATP hydrolysis activity"/>
    <property type="evidence" value="ECO:0007669"/>
    <property type="project" value="InterPro"/>
</dbReference>
<dbReference type="InterPro" id="IPR011527">
    <property type="entry name" value="ABC1_TM_dom"/>
</dbReference>
<protein>
    <submittedName>
        <fullName evidence="11">ABC transporter ATP-binding protein</fullName>
    </submittedName>
</protein>
<dbReference type="InterPro" id="IPR036640">
    <property type="entry name" value="ABC1_TM_sf"/>
</dbReference>
<evidence type="ECO:0000256" key="5">
    <source>
        <dbReference type="ARBA" id="ARBA00022840"/>
    </source>
</evidence>
<dbReference type="InterPro" id="IPR017871">
    <property type="entry name" value="ABC_transporter-like_CS"/>
</dbReference>
<evidence type="ECO:0000256" key="7">
    <source>
        <dbReference type="ARBA" id="ARBA00023136"/>
    </source>
</evidence>
<evidence type="ECO:0000256" key="6">
    <source>
        <dbReference type="ARBA" id="ARBA00022989"/>
    </source>
</evidence>
<keyword evidence="2" id="KW-0813">Transport</keyword>
<dbReference type="CDD" id="cd03251">
    <property type="entry name" value="ABCC_MsbA"/>
    <property type="match status" value="1"/>
</dbReference>
<dbReference type="InterPro" id="IPR039421">
    <property type="entry name" value="Type_1_exporter"/>
</dbReference>
<dbReference type="SMART" id="SM00382">
    <property type="entry name" value="AAA"/>
    <property type="match status" value="1"/>
</dbReference>
<evidence type="ECO:0000256" key="8">
    <source>
        <dbReference type="SAM" id="Phobius"/>
    </source>
</evidence>
<evidence type="ECO:0000259" key="9">
    <source>
        <dbReference type="PROSITE" id="PS50893"/>
    </source>
</evidence>
<sequence>MIRKFAKYYKPHLRLFTLDMVCAFIVACCDLFYPVIAKNIINDYVPNQNIHLFVVWAIVLLCIYVLKAFLNYIIQYWGHIVGVRIQGDMRRELFRHLQKLPFSFFDENKTGVIMSRMINDLFEVSELAHHGPENLFLSLIILIGAFIMLAQISLPLTLITFAVLPFMIFFAFKTRTMMNKAFSETRVKTAEINANVETAIAGIRVSKAYTADEHENKKFNVANENLKRSRSGAYKAMGIFHSGMTLFMDLLYLVVLSSGGLFFFYGKINAGEFAAFLLYISMFLNPVNKLVSFYEQLQEGMTGFRRFCEIMAIDEEESDSTDLLHPDHLDGNICFENVTFSYENSDKEGEAPPVIKNLTMDIKKGRTLALVGPSGSGKTTMCHLIPRFYDVDSGRITIDGIDITKISRYDLRKNIGMVAQDVFLFNGTIRENIAYGNLDATDEEIIEAAKKANIHDYILTMEDGYDTQVGERGIKLSGGQKQRISIARVFLKNPPILILDEATSALDNATEMLIQKSLEELGRGRTSVIVAHRLSTIKSADEIIVLTANGITERGSHDELVAAGGMYAELYQYQFRE</sequence>
<dbReference type="PROSITE" id="PS00211">
    <property type="entry name" value="ABC_TRANSPORTER_1"/>
    <property type="match status" value="1"/>
</dbReference>
<evidence type="ECO:0000256" key="4">
    <source>
        <dbReference type="ARBA" id="ARBA00022741"/>
    </source>
</evidence>
<feature type="transmembrane region" description="Helical" evidence="8">
    <location>
        <begin position="12"/>
        <end position="33"/>
    </location>
</feature>
<dbReference type="PANTHER" id="PTHR43394:SF1">
    <property type="entry name" value="ATP-BINDING CASSETTE SUB-FAMILY B MEMBER 10, MITOCHONDRIAL"/>
    <property type="match status" value="1"/>
</dbReference>
<dbReference type="InterPro" id="IPR027417">
    <property type="entry name" value="P-loop_NTPase"/>
</dbReference>
<dbReference type="Gene3D" id="1.20.1560.10">
    <property type="entry name" value="ABC transporter type 1, transmembrane domain"/>
    <property type="match status" value="1"/>
</dbReference>
<dbReference type="PROSITE" id="PS50893">
    <property type="entry name" value="ABC_TRANSPORTER_2"/>
    <property type="match status" value="1"/>
</dbReference>